<evidence type="ECO:0000256" key="7">
    <source>
        <dbReference type="ARBA" id="ARBA00023033"/>
    </source>
</evidence>
<evidence type="ECO:0000313" key="10">
    <source>
        <dbReference type="Proteomes" id="UP000289152"/>
    </source>
</evidence>
<keyword evidence="5" id="KW-0560">Oxidoreductase</keyword>
<organism evidence="9 10">
    <name type="scientific">Tremella mesenterica</name>
    <name type="common">Jelly fungus</name>
    <dbReference type="NCBI Taxonomy" id="5217"/>
    <lineage>
        <taxon>Eukaryota</taxon>
        <taxon>Fungi</taxon>
        <taxon>Dikarya</taxon>
        <taxon>Basidiomycota</taxon>
        <taxon>Agaricomycotina</taxon>
        <taxon>Tremellomycetes</taxon>
        <taxon>Tremellales</taxon>
        <taxon>Tremellaceae</taxon>
        <taxon>Tremella</taxon>
    </lineage>
</organism>
<feature type="binding site" description="axial binding residue" evidence="8">
    <location>
        <position position="541"/>
    </location>
    <ligand>
        <name>heme</name>
        <dbReference type="ChEBI" id="CHEBI:30413"/>
    </ligand>
    <ligandPart>
        <name>Fe</name>
        <dbReference type="ChEBI" id="CHEBI:18248"/>
    </ligandPart>
</feature>
<dbReference type="STRING" id="5217.A0A4Q1BHW7"/>
<keyword evidence="10" id="KW-1185">Reference proteome</keyword>
<dbReference type="SUPFAM" id="SSF48264">
    <property type="entry name" value="Cytochrome P450"/>
    <property type="match status" value="1"/>
</dbReference>
<keyword evidence="6 8" id="KW-0408">Iron</keyword>
<dbReference type="PANTHER" id="PTHR24305">
    <property type="entry name" value="CYTOCHROME P450"/>
    <property type="match status" value="1"/>
</dbReference>
<dbReference type="Proteomes" id="UP000289152">
    <property type="component" value="Unassembled WGS sequence"/>
</dbReference>
<dbReference type="GO" id="GO:0005506">
    <property type="term" value="F:iron ion binding"/>
    <property type="evidence" value="ECO:0007669"/>
    <property type="project" value="InterPro"/>
</dbReference>
<dbReference type="InterPro" id="IPR001128">
    <property type="entry name" value="Cyt_P450"/>
</dbReference>
<dbReference type="Pfam" id="PF00067">
    <property type="entry name" value="p450"/>
    <property type="match status" value="2"/>
</dbReference>
<reference evidence="9 10" key="1">
    <citation type="submission" date="2016-06" db="EMBL/GenBank/DDBJ databases">
        <title>Evolution of pathogenesis and genome organization in the Tremellales.</title>
        <authorList>
            <person name="Cuomo C."/>
            <person name="Litvintseva A."/>
            <person name="Heitman J."/>
            <person name="Chen Y."/>
            <person name="Sun S."/>
            <person name="Springer D."/>
            <person name="Dromer F."/>
            <person name="Young S."/>
            <person name="Zeng Q."/>
            <person name="Chapman S."/>
            <person name="Gujja S."/>
            <person name="Saif S."/>
            <person name="Birren B."/>
        </authorList>
    </citation>
    <scope>NUCLEOTIDE SEQUENCE [LARGE SCALE GENOMIC DNA]</scope>
    <source>
        <strain evidence="9 10">ATCC 28783</strain>
    </source>
</reference>
<evidence type="ECO:0000256" key="5">
    <source>
        <dbReference type="ARBA" id="ARBA00023002"/>
    </source>
</evidence>
<evidence type="ECO:0008006" key="11">
    <source>
        <dbReference type="Google" id="ProtNLM"/>
    </source>
</evidence>
<evidence type="ECO:0000256" key="1">
    <source>
        <dbReference type="ARBA" id="ARBA00001971"/>
    </source>
</evidence>
<dbReference type="VEuPathDB" id="FungiDB:TREMEDRAFT_69516"/>
<dbReference type="PRINTS" id="PR00463">
    <property type="entry name" value="EP450I"/>
</dbReference>
<proteinExistence type="inferred from homology"/>
<sequence length="607" mass="69390">MTIPIRIPSLGEVVLLVGTYVGLRFLHYVVWRPLTSPFRQLRAPPGGNGWMGHYPLLVDYYFIQGLDEWVTKLGKTFQINGLLWVNPRLVTIDPRAISHIFGNTSLYVKPERLRLLLRRYMANGLIPAEGERHRLQRKVVQRLFSRQGLKDMTEGVQKKVEQLGDTIADLCSDLTLSPPYTRDDLMMNLPETYRIIDIYDLTLRCFYDVIGQTTLGYDFDCVAEWNGEGGKIYEKYEKMMQPYNGMYSWDQHLRIILPLLNKIWPSENLRRVNAGMGPLKALAKKRVAERKREMAEGNDSKDQKDLISVMLRANLANPPDQQLTEDEIIGQLATFQFAGSDTSAGTVAFCLWQLALQPEIQSKLRVECLAYGDTLPFENIDHLPYLNAVMMEALRCNPSIPGTLRQATQDDIIPLASPIINTDGKPITEMRIRKGQFVQIPIELFNMTHTSWGSSPQKFDPSHWLDYDGRSINLPSVTSSPTDTFIPQDREDHQAFTSSIASRKNSRVSISIQTQENENEHVVENIGYHGLLTFIDGPRKCVGYKLGMIEIKLVLFNLIKEFIFMPVPKRKIYKWNLFSTRPYLQGELMTRGCGLPLVVRPYTADPE</sequence>
<dbReference type="Gene3D" id="1.10.630.10">
    <property type="entry name" value="Cytochrome P450"/>
    <property type="match status" value="1"/>
</dbReference>
<dbReference type="GO" id="GO:0016705">
    <property type="term" value="F:oxidoreductase activity, acting on paired donors, with incorporation or reduction of molecular oxygen"/>
    <property type="evidence" value="ECO:0007669"/>
    <property type="project" value="InterPro"/>
</dbReference>
<dbReference type="GO" id="GO:0020037">
    <property type="term" value="F:heme binding"/>
    <property type="evidence" value="ECO:0007669"/>
    <property type="project" value="InterPro"/>
</dbReference>
<evidence type="ECO:0000313" key="9">
    <source>
        <dbReference type="EMBL" id="RXK37166.1"/>
    </source>
</evidence>
<dbReference type="InterPro" id="IPR036396">
    <property type="entry name" value="Cyt_P450_sf"/>
</dbReference>
<accession>A0A4Q1BHW7</accession>
<protein>
    <recommendedName>
        <fullName evidence="11">Cytochrome P450</fullName>
    </recommendedName>
</protein>
<comment type="cofactor">
    <cofactor evidence="1 8">
        <name>heme</name>
        <dbReference type="ChEBI" id="CHEBI:30413"/>
    </cofactor>
</comment>
<comment type="caution">
    <text evidence="9">The sequence shown here is derived from an EMBL/GenBank/DDBJ whole genome shotgun (WGS) entry which is preliminary data.</text>
</comment>
<keyword evidence="7" id="KW-0503">Monooxygenase</keyword>
<dbReference type="InterPro" id="IPR002401">
    <property type="entry name" value="Cyt_P450_E_grp-I"/>
</dbReference>
<gene>
    <name evidence="9" type="ORF">M231_05535</name>
</gene>
<evidence type="ECO:0000256" key="6">
    <source>
        <dbReference type="ARBA" id="ARBA00023004"/>
    </source>
</evidence>
<evidence type="ECO:0000256" key="2">
    <source>
        <dbReference type="ARBA" id="ARBA00005179"/>
    </source>
</evidence>
<evidence type="ECO:0000256" key="4">
    <source>
        <dbReference type="ARBA" id="ARBA00022617"/>
    </source>
</evidence>
<comment type="similarity">
    <text evidence="3">Belongs to the cytochrome P450 family.</text>
</comment>
<dbReference type="EMBL" id="SDIL01000075">
    <property type="protein sequence ID" value="RXK37166.1"/>
    <property type="molecule type" value="Genomic_DNA"/>
</dbReference>
<dbReference type="OrthoDB" id="1470350at2759"/>
<dbReference type="GO" id="GO:0004497">
    <property type="term" value="F:monooxygenase activity"/>
    <property type="evidence" value="ECO:0007669"/>
    <property type="project" value="UniProtKB-KW"/>
</dbReference>
<keyword evidence="8" id="KW-0479">Metal-binding</keyword>
<dbReference type="InterPro" id="IPR050121">
    <property type="entry name" value="Cytochrome_P450_monoxygenase"/>
</dbReference>
<comment type="pathway">
    <text evidence="2">Secondary metabolite biosynthesis.</text>
</comment>
<evidence type="ECO:0000256" key="3">
    <source>
        <dbReference type="ARBA" id="ARBA00010617"/>
    </source>
</evidence>
<keyword evidence="4 8" id="KW-0349">Heme</keyword>
<name>A0A4Q1BHW7_TREME</name>
<dbReference type="AlphaFoldDB" id="A0A4Q1BHW7"/>
<dbReference type="InParanoid" id="A0A4Q1BHW7"/>
<dbReference type="PANTHER" id="PTHR24305:SF166">
    <property type="entry name" value="CYTOCHROME P450 12A4, MITOCHONDRIAL-RELATED"/>
    <property type="match status" value="1"/>
</dbReference>
<evidence type="ECO:0000256" key="8">
    <source>
        <dbReference type="PIRSR" id="PIRSR602401-1"/>
    </source>
</evidence>